<dbReference type="InterPro" id="IPR052743">
    <property type="entry name" value="Glutaminase_GtaA"/>
</dbReference>
<keyword evidence="7" id="KW-1185">Reference proteome</keyword>
<dbReference type="Proteomes" id="UP001213000">
    <property type="component" value="Unassembled WGS sequence"/>
</dbReference>
<keyword evidence="3" id="KW-0732">Signal</keyword>
<dbReference type="InterPro" id="IPR032514">
    <property type="entry name" value="GtaA_central"/>
</dbReference>
<dbReference type="Pfam" id="PF16335">
    <property type="entry name" value="GtaA_6_Hairpin"/>
    <property type="match status" value="1"/>
</dbReference>
<evidence type="ECO:0000313" key="6">
    <source>
        <dbReference type="EMBL" id="KAJ3568846.1"/>
    </source>
</evidence>
<proteinExistence type="predicted"/>
<evidence type="ECO:0000256" key="2">
    <source>
        <dbReference type="SAM" id="Phobius"/>
    </source>
</evidence>
<feature type="compositionally biased region" description="Polar residues" evidence="1">
    <location>
        <begin position="766"/>
        <end position="781"/>
    </location>
</feature>
<feature type="region of interest" description="Disordered" evidence="1">
    <location>
        <begin position="690"/>
        <end position="737"/>
    </location>
</feature>
<keyword evidence="2" id="KW-1133">Transmembrane helix</keyword>
<sequence>MVFSLILHVAVFYGLLACAQTTLQIPFVPLAVKTPYLNAWYSNSDSTISPAVNWPQFFTNDKILGWAGIVRVDGKAYQWLGSPLGLSGNKTKTVMSTITPTKSIFRIEAGPVQFNATFFSPIEPSDYVRQSIPFTYLYIDGFSVTDSSSHNVQVYSDITAEWAARDITTLVKWDAYQDDTMIYHHVTRQEPDPLDDDKDFAEDSDVYYATLKRSGFTFRAGSSVMCRKIFVQNGTLDDKQDTNYRAINADDWPAFSYAVDLGTMTSGSQPDPVLWAIGLVRDPLLSYPSIPRSQTGFYWLTYSNITNVVSAFLGDFQGARDRSSSFDNKIMSAASQISSEYADILSIVTRQIFASMDFTVTRAQNGALDPTPRIFMKDMGVSTRTNPVDVLYGALPAFLYFNATLVRDLLEPLLELQTSSPYAAPDLGSTYPTVFANTSDTHTLAIDATGSMLVIAYAHALKSGDGSLISRYYSTLQRWADFLLTNAMNAPQDTITMDGLPGVKSTNLALKSILGIYSMAKINEAVGSSNTSFMTLTQQAQFYLQENGALSGLSLDSTLPDIIYPHWSLLTAATIPDTLNTVRNQLIHQVHQRAYNNTKPWTLPKTYSADTGNLVSSSGSASAIFGASYGLLALSLPNHDIQAEQVGSNSGKSKQSRVNTIVEGVIGGVACLVLILFGLSFWRRHRKSKQAKAYRERQYTRPRPFASTTGSSPGTVQNGISSPRTRQQLSSPSPTISSFEPLRYLALPSMSKHREAPGHHPMPSASAVSDLTNTNSASATGTEELRVEVAQLRQELESMRRLTDLPPGYA</sequence>
<evidence type="ECO:0000256" key="3">
    <source>
        <dbReference type="SAM" id="SignalP"/>
    </source>
</evidence>
<dbReference type="AlphaFoldDB" id="A0AAD5VV84"/>
<dbReference type="Pfam" id="PF17168">
    <property type="entry name" value="DUF5127"/>
    <property type="match status" value="1"/>
</dbReference>
<feature type="transmembrane region" description="Helical" evidence="2">
    <location>
        <begin position="661"/>
        <end position="682"/>
    </location>
</feature>
<evidence type="ECO:0000259" key="5">
    <source>
        <dbReference type="Pfam" id="PF17168"/>
    </source>
</evidence>
<accession>A0AAD5VV84</accession>
<feature type="domain" description="Glutaminase A central" evidence="4">
    <location>
        <begin position="338"/>
        <end position="544"/>
    </location>
</feature>
<dbReference type="PANTHER" id="PTHR31987:SF1">
    <property type="entry name" value="GLUTAMINASE A"/>
    <property type="match status" value="1"/>
</dbReference>
<gene>
    <name evidence="6" type="ORF">NP233_g5446</name>
</gene>
<evidence type="ECO:0000256" key="1">
    <source>
        <dbReference type="SAM" id="MobiDB-lite"/>
    </source>
</evidence>
<feature type="chain" id="PRO_5042096206" description="DUF1793-domain-containing protein" evidence="3">
    <location>
        <begin position="20"/>
        <end position="810"/>
    </location>
</feature>
<dbReference type="GO" id="GO:0005975">
    <property type="term" value="P:carbohydrate metabolic process"/>
    <property type="evidence" value="ECO:0007669"/>
    <property type="project" value="InterPro"/>
</dbReference>
<keyword evidence="2" id="KW-0472">Membrane</keyword>
<organism evidence="6 7">
    <name type="scientific">Leucocoprinus birnbaumii</name>
    <dbReference type="NCBI Taxonomy" id="56174"/>
    <lineage>
        <taxon>Eukaryota</taxon>
        <taxon>Fungi</taxon>
        <taxon>Dikarya</taxon>
        <taxon>Basidiomycota</taxon>
        <taxon>Agaricomycotina</taxon>
        <taxon>Agaricomycetes</taxon>
        <taxon>Agaricomycetidae</taxon>
        <taxon>Agaricales</taxon>
        <taxon>Agaricineae</taxon>
        <taxon>Agaricaceae</taxon>
        <taxon>Leucocoprinus</taxon>
    </lineage>
</organism>
<keyword evidence="2" id="KW-0812">Transmembrane</keyword>
<evidence type="ECO:0008006" key="8">
    <source>
        <dbReference type="Google" id="ProtNLM"/>
    </source>
</evidence>
<dbReference type="PANTHER" id="PTHR31987">
    <property type="entry name" value="GLUTAMINASE A-RELATED"/>
    <property type="match status" value="1"/>
</dbReference>
<evidence type="ECO:0000259" key="4">
    <source>
        <dbReference type="Pfam" id="PF16335"/>
    </source>
</evidence>
<feature type="domain" description="Glutaminase A N-terminal" evidence="5">
    <location>
        <begin position="101"/>
        <end position="332"/>
    </location>
</feature>
<dbReference type="InterPro" id="IPR008928">
    <property type="entry name" value="6-hairpin_glycosidase_sf"/>
</dbReference>
<feature type="region of interest" description="Disordered" evidence="1">
    <location>
        <begin position="752"/>
        <end position="785"/>
    </location>
</feature>
<dbReference type="EMBL" id="JANIEX010000321">
    <property type="protein sequence ID" value="KAJ3568846.1"/>
    <property type="molecule type" value="Genomic_DNA"/>
</dbReference>
<feature type="signal peptide" evidence="3">
    <location>
        <begin position="1"/>
        <end position="19"/>
    </location>
</feature>
<comment type="caution">
    <text evidence="6">The sequence shown here is derived from an EMBL/GenBank/DDBJ whole genome shotgun (WGS) entry which is preliminary data.</text>
</comment>
<feature type="compositionally biased region" description="Polar residues" evidence="1">
    <location>
        <begin position="706"/>
        <end position="737"/>
    </location>
</feature>
<protein>
    <recommendedName>
        <fullName evidence="8">DUF1793-domain-containing protein</fullName>
    </recommendedName>
</protein>
<dbReference type="CDD" id="cd12087">
    <property type="entry name" value="TM_EGFR-like"/>
    <property type="match status" value="1"/>
</dbReference>
<name>A0AAD5VV84_9AGAR</name>
<evidence type="ECO:0000313" key="7">
    <source>
        <dbReference type="Proteomes" id="UP001213000"/>
    </source>
</evidence>
<reference evidence="6" key="1">
    <citation type="submission" date="2022-07" db="EMBL/GenBank/DDBJ databases">
        <title>Genome Sequence of Leucocoprinus birnbaumii.</title>
        <authorList>
            <person name="Buettner E."/>
        </authorList>
    </citation>
    <scope>NUCLEOTIDE SEQUENCE</scope>
    <source>
        <strain evidence="6">VT141</strain>
    </source>
</reference>
<dbReference type="SUPFAM" id="SSF48208">
    <property type="entry name" value="Six-hairpin glycosidases"/>
    <property type="match status" value="1"/>
</dbReference>
<dbReference type="InterPro" id="IPR033433">
    <property type="entry name" value="GtaA_N"/>
</dbReference>